<dbReference type="AlphaFoldDB" id="A0A9P9ABD9"/>
<protein>
    <submittedName>
        <fullName evidence="2">Uncharacterized protein</fullName>
    </submittedName>
</protein>
<accession>A0A9P9ABD9</accession>
<reference evidence="2" key="1">
    <citation type="journal article" date="2021" name="Nat. Commun.">
        <title>Genetic determinants of endophytism in the Arabidopsis root mycobiome.</title>
        <authorList>
            <person name="Mesny F."/>
            <person name="Miyauchi S."/>
            <person name="Thiergart T."/>
            <person name="Pickel B."/>
            <person name="Atanasova L."/>
            <person name="Karlsson M."/>
            <person name="Huettel B."/>
            <person name="Barry K.W."/>
            <person name="Haridas S."/>
            <person name="Chen C."/>
            <person name="Bauer D."/>
            <person name="Andreopoulos W."/>
            <person name="Pangilinan J."/>
            <person name="LaButti K."/>
            <person name="Riley R."/>
            <person name="Lipzen A."/>
            <person name="Clum A."/>
            <person name="Drula E."/>
            <person name="Henrissat B."/>
            <person name="Kohler A."/>
            <person name="Grigoriev I.V."/>
            <person name="Martin F.M."/>
            <person name="Hacquard S."/>
        </authorList>
    </citation>
    <scope>NUCLEOTIDE SEQUENCE</scope>
    <source>
        <strain evidence="2">MPI-SDFR-AT-0117</strain>
    </source>
</reference>
<evidence type="ECO:0000313" key="2">
    <source>
        <dbReference type="EMBL" id="KAH6688896.1"/>
    </source>
</evidence>
<proteinExistence type="predicted"/>
<feature type="compositionally biased region" description="Basic residues" evidence="1">
    <location>
        <begin position="262"/>
        <end position="271"/>
    </location>
</feature>
<organism evidence="2 3">
    <name type="scientific">Plectosphaerella plurivora</name>
    <dbReference type="NCBI Taxonomy" id="936078"/>
    <lineage>
        <taxon>Eukaryota</taxon>
        <taxon>Fungi</taxon>
        <taxon>Dikarya</taxon>
        <taxon>Ascomycota</taxon>
        <taxon>Pezizomycotina</taxon>
        <taxon>Sordariomycetes</taxon>
        <taxon>Hypocreomycetidae</taxon>
        <taxon>Glomerellales</taxon>
        <taxon>Plectosphaerellaceae</taxon>
        <taxon>Plectosphaerella</taxon>
    </lineage>
</organism>
<sequence length="271" mass="29596">MMAGVKPCAWMTGPSGDPGKGREAHRTLTDACRALLAVHMSPAARRDRGQGNDHEVAGFRVLGVSRMISARQRRSSASLRGFRGPLLNRRSLEGCVRNRTSPYRPGPKGNRSVVRPRLRRGKRGQLWASRAAGGNLHVTLGKRRAAQQATTRPWLHGVEGLARQMEDPKWKQMPASRGVLSTQEAFLHSGSMWEPEVKPEVDDRFPNMAGGNETGFRDAAASGAVGIEGQTDHIEPTWCPCEACQSLRGLPPSWSPEDGRSRGRARVHSSG</sequence>
<name>A0A9P9ABD9_9PEZI</name>
<keyword evidence="3" id="KW-1185">Reference proteome</keyword>
<feature type="region of interest" description="Disordered" evidence="1">
    <location>
        <begin position="97"/>
        <end position="125"/>
    </location>
</feature>
<feature type="region of interest" description="Disordered" evidence="1">
    <location>
        <begin position="249"/>
        <end position="271"/>
    </location>
</feature>
<evidence type="ECO:0000256" key="1">
    <source>
        <dbReference type="SAM" id="MobiDB-lite"/>
    </source>
</evidence>
<gene>
    <name evidence="2" type="ORF">F5X68DRAFT_75558</name>
</gene>
<evidence type="ECO:0000313" key="3">
    <source>
        <dbReference type="Proteomes" id="UP000770015"/>
    </source>
</evidence>
<comment type="caution">
    <text evidence="2">The sequence shown here is derived from an EMBL/GenBank/DDBJ whole genome shotgun (WGS) entry which is preliminary data.</text>
</comment>
<dbReference type="Proteomes" id="UP000770015">
    <property type="component" value="Unassembled WGS sequence"/>
</dbReference>
<dbReference type="EMBL" id="JAGSXJ010000008">
    <property type="protein sequence ID" value="KAH6688896.1"/>
    <property type="molecule type" value="Genomic_DNA"/>
</dbReference>
<feature type="compositionally biased region" description="Basic residues" evidence="1">
    <location>
        <begin position="114"/>
        <end position="123"/>
    </location>
</feature>